<feature type="compositionally biased region" description="Basic and acidic residues" evidence="1">
    <location>
        <begin position="151"/>
        <end position="163"/>
    </location>
</feature>
<protein>
    <submittedName>
        <fullName evidence="2">OSIGBa0146N20.7 protein</fullName>
    </submittedName>
</protein>
<evidence type="ECO:0000313" key="2">
    <source>
        <dbReference type="EMBL" id="AWA45089.1"/>
    </source>
</evidence>
<accession>A0A678THW1</accession>
<feature type="region of interest" description="Disordered" evidence="1">
    <location>
        <begin position="151"/>
        <end position="178"/>
    </location>
</feature>
<organism evidence="2">
    <name type="scientific">Saccharum officinarum</name>
    <name type="common">Sugarcane</name>
    <dbReference type="NCBI Taxonomy" id="4547"/>
    <lineage>
        <taxon>Eukaryota</taxon>
        <taxon>Viridiplantae</taxon>
        <taxon>Streptophyta</taxon>
        <taxon>Embryophyta</taxon>
        <taxon>Tracheophyta</taxon>
        <taxon>Spermatophyta</taxon>
        <taxon>Magnoliopsida</taxon>
        <taxon>Liliopsida</taxon>
        <taxon>Poales</taxon>
        <taxon>Poaceae</taxon>
        <taxon>PACMAD clade</taxon>
        <taxon>Panicoideae</taxon>
        <taxon>Andropogonodae</taxon>
        <taxon>Andropogoneae</taxon>
        <taxon>Saccharinae</taxon>
        <taxon>Saccharum</taxon>
        <taxon>Saccharum officinarum species complex</taxon>
    </lineage>
</organism>
<evidence type="ECO:0000256" key="1">
    <source>
        <dbReference type="SAM" id="MobiDB-lite"/>
    </source>
</evidence>
<reference evidence="2" key="1">
    <citation type="submission" date="2018-04" db="EMBL/GenBank/DDBJ databases">
        <title>Comparative Analysis of Homologous Sequences of Saccharum officinarum and Saccharum spontaneum Reveals Independent Polyploidization Events.</title>
        <authorList>
            <person name="Sharma A."/>
            <person name="Song J."/>
            <person name="Lin Q."/>
            <person name="Singh R."/>
            <person name="Ramos N."/>
            <person name="Wang K."/>
            <person name="Zhang J."/>
            <person name="Ming R."/>
            <person name="Yu Q."/>
        </authorList>
    </citation>
    <scope>NUCLEOTIDE SEQUENCE</scope>
</reference>
<gene>
    <name evidence="2" type="ORF">SO127G11_000004</name>
</gene>
<dbReference type="EMBL" id="MH182569">
    <property type="protein sequence ID" value="AWA45089.1"/>
    <property type="molecule type" value="Genomic_DNA"/>
</dbReference>
<sequence length="178" mass="19790">MENLVYSGKIFGMAKSERRVRNKCSGKGWGWGGGEVAGNGATRQQEWSVHDFRGVDWNIDSRRRRLDNDEVAEWNELQEALDLVVFSEEDDVVTWALESSGRASDGAKRRPVEAEGWAGDSCLKFGRTDKGLIGYVDSDYAADLDRRRSITAEEDAEAKRGAEDGEDTIAKLQEGLKA</sequence>
<dbReference type="AlphaFoldDB" id="A0A678THW1"/>
<proteinExistence type="predicted"/>
<name>A0A678THW1_SACOF</name>